<evidence type="ECO:0000313" key="2">
    <source>
        <dbReference type="EMBL" id="MXQ52464.1"/>
    </source>
</evidence>
<comment type="caution">
    <text evidence="2">The sequence shown here is derived from an EMBL/GenBank/DDBJ whole genome shotgun (WGS) entry which is preliminary data.</text>
</comment>
<accession>A0A6I4VVB7</accession>
<name>A0A6I4VVB7_9BACL</name>
<keyword evidence="1" id="KW-0812">Transmembrane</keyword>
<keyword evidence="1" id="KW-1133">Transmembrane helix</keyword>
<keyword evidence="1" id="KW-0472">Membrane</keyword>
<feature type="transmembrane region" description="Helical" evidence="1">
    <location>
        <begin position="7"/>
        <end position="25"/>
    </location>
</feature>
<dbReference type="Pfam" id="PF14325">
    <property type="entry name" value="DUF4383"/>
    <property type="match status" value="1"/>
</dbReference>
<reference evidence="2 3" key="1">
    <citation type="submission" date="2019-12" db="EMBL/GenBank/DDBJ databases">
        <title>Whole-genome analyses of novel actinobacteria.</title>
        <authorList>
            <person name="Sahin N."/>
            <person name="Saygin H."/>
        </authorList>
    </citation>
    <scope>NUCLEOTIDE SEQUENCE [LARGE SCALE GENOMIC DNA]</scope>
    <source>
        <strain evidence="2 3">KC615</strain>
    </source>
</reference>
<feature type="transmembrane region" description="Helical" evidence="1">
    <location>
        <begin position="62"/>
        <end position="81"/>
    </location>
</feature>
<gene>
    <name evidence="2" type="ORF">GSM42_01585</name>
</gene>
<feature type="transmembrane region" description="Helical" evidence="1">
    <location>
        <begin position="37"/>
        <end position="55"/>
    </location>
</feature>
<evidence type="ECO:0000313" key="3">
    <source>
        <dbReference type="Proteomes" id="UP000430692"/>
    </source>
</evidence>
<proteinExistence type="predicted"/>
<evidence type="ECO:0000256" key="1">
    <source>
        <dbReference type="SAM" id="Phobius"/>
    </source>
</evidence>
<dbReference type="AlphaFoldDB" id="A0A6I4VVB7"/>
<dbReference type="RefSeq" id="WP_160799485.1">
    <property type="nucleotide sequence ID" value="NZ_WUUL01000001.1"/>
</dbReference>
<feature type="transmembrane region" description="Helical" evidence="1">
    <location>
        <begin position="87"/>
        <end position="110"/>
    </location>
</feature>
<sequence>MVQGFSRVFGVIFLLLGVGGFLLPATGPIHDLLHLTAPHNIIHLLTGIIFLAASTSFQWSKVVSIIFGVVYAAVAILGLFMTDIFGLLTVTPAIEVIHFVLALLSLFVGFKSSQPTAKSQTESA</sequence>
<organism evidence="2 3">
    <name type="scientific">Shimazuella alba</name>
    <dbReference type="NCBI Taxonomy" id="2690964"/>
    <lineage>
        <taxon>Bacteria</taxon>
        <taxon>Bacillati</taxon>
        <taxon>Bacillota</taxon>
        <taxon>Bacilli</taxon>
        <taxon>Bacillales</taxon>
        <taxon>Thermoactinomycetaceae</taxon>
        <taxon>Shimazuella</taxon>
    </lineage>
</organism>
<dbReference type="Proteomes" id="UP000430692">
    <property type="component" value="Unassembled WGS sequence"/>
</dbReference>
<protein>
    <submittedName>
        <fullName evidence="2">DUF4383 domain-containing protein</fullName>
    </submittedName>
</protein>
<dbReference type="EMBL" id="WUUL01000001">
    <property type="protein sequence ID" value="MXQ52464.1"/>
    <property type="molecule type" value="Genomic_DNA"/>
</dbReference>
<keyword evidence="3" id="KW-1185">Reference proteome</keyword>